<evidence type="ECO:0000256" key="2">
    <source>
        <dbReference type="ARBA" id="ARBA00005967"/>
    </source>
</evidence>
<dbReference type="PANTHER" id="PTHR34299:SF1">
    <property type="entry name" value="DIACYLGLYCEROL KINASE"/>
    <property type="match status" value="1"/>
</dbReference>
<evidence type="ECO:0000313" key="16">
    <source>
        <dbReference type="EMBL" id="MBZ5749786.1"/>
    </source>
</evidence>
<feature type="transmembrane region" description="Helical" evidence="15">
    <location>
        <begin position="35"/>
        <end position="54"/>
    </location>
</feature>
<keyword evidence="13" id="KW-0594">Phospholipid biosynthesis</keyword>
<keyword evidence="17" id="KW-1185">Reference proteome</keyword>
<dbReference type="InterPro" id="IPR036945">
    <property type="entry name" value="DAGK_sf"/>
</dbReference>
<name>A0ABS7UNP2_9BACI</name>
<dbReference type="InterPro" id="IPR000829">
    <property type="entry name" value="DAGK"/>
</dbReference>
<keyword evidence="9" id="KW-0067">ATP-binding</keyword>
<gene>
    <name evidence="16" type="ORF">K9V48_05915</name>
</gene>
<dbReference type="PANTHER" id="PTHR34299">
    <property type="entry name" value="DIACYLGLYCEROL KINASE"/>
    <property type="match status" value="1"/>
</dbReference>
<keyword evidence="5" id="KW-0808">Transferase</keyword>
<evidence type="ECO:0000256" key="3">
    <source>
        <dbReference type="ARBA" id="ARBA00022475"/>
    </source>
</evidence>
<dbReference type="Proteomes" id="UP001165287">
    <property type="component" value="Unassembled WGS sequence"/>
</dbReference>
<evidence type="ECO:0000256" key="7">
    <source>
        <dbReference type="ARBA" id="ARBA00022741"/>
    </source>
</evidence>
<keyword evidence="6 15" id="KW-0812">Transmembrane</keyword>
<keyword evidence="4" id="KW-0444">Lipid biosynthesis</keyword>
<keyword evidence="8 16" id="KW-0418">Kinase</keyword>
<keyword evidence="3" id="KW-1003">Cell membrane</keyword>
<evidence type="ECO:0000256" key="10">
    <source>
        <dbReference type="ARBA" id="ARBA00022989"/>
    </source>
</evidence>
<dbReference type="GO" id="GO:0016301">
    <property type="term" value="F:kinase activity"/>
    <property type="evidence" value="ECO:0007669"/>
    <property type="project" value="UniProtKB-KW"/>
</dbReference>
<keyword evidence="11" id="KW-0443">Lipid metabolism</keyword>
<evidence type="ECO:0000313" key="17">
    <source>
        <dbReference type="Proteomes" id="UP001165287"/>
    </source>
</evidence>
<dbReference type="Gene3D" id="1.10.287.3610">
    <property type="match status" value="1"/>
</dbReference>
<evidence type="ECO:0000256" key="9">
    <source>
        <dbReference type="ARBA" id="ARBA00022840"/>
    </source>
</evidence>
<evidence type="ECO:0000256" key="5">
    <source>
        <dbReference type="ARBA" id="ARBA00022679"/>
    </source>
</evidence>
<evidence type="ECO:0000256" key="15">
    <source>
        <dbReference type="SAM" id="Phobius"/>
    </source>
</evidence>
<feature type="transmembrane region" description="Helical" evidence="15">
    <location>
        <begin position="60"/>
        <end position="79"/>
    </location>
</feature>
<comment type="similarity">
    <text evidence="2">Belongs to the bacterial diacylglycerol kinase family.</text>
</comment>
<protein>
    <submittedName>
        <fullName evidence="16">Diacylglycerol kinase family protein</fullName>
    </submittedName>
</protein>
<reference evidence="16" key="1">
    <citation type="submission" date="2024-05" db="EMBL/GenBank/DDBJ databases">
        <title>Metabacillus sp. nov., isolated from the rhizosphere soil of tomato plants.</title>
        <authorList>
            <person name="Ma R."/>
        </authorList>
    </citation>
    <scope>NUCLEOTIDE SEQUENCE</scope>
    <source>
        <strain evidence="16">DBTR6</strain>
    </source>
</reference>
<evidence type="ECO:0000256" key="14">
    <source>
        <dbReference type="ARBA" id="ARBA00023264"/>
    </source>
</evidence>
<evidence type="ECO:0000256" key="1">
    <source>
        <dbReference type="ARBA" id="ARBA00004651"/>
    </source>
</evidence>
<comment type="subcellular location">
    <subcellularLocation>
        <location evidence="1">Cell membrane</location>
        <topology evidence="1">Multi-pass membrane protein</topology>
    </subcellularLocation>
</comment>
<comment type="caution">
    <text evidence="16">The sequence shown here is derived from an EMBL/GenBank/DDBJ whole genome shotgun (WGS) entry which is preliminary data.</text>
</comment>
<feature type="transmembrane region" description="Helical" evidence="15">
    <location>
        <begin position="100"/>
        <end position="120"/>
    </location>
</feature>
<dbReference type="RefSeq" id="WP_224137713.1">
    <property type="nucleotide sequence ID" value="NZ_JAIQUM010000008.1"/>
</dbReference>
<evidence type="ECO:0000256" key="11">
    <source>
        <dbReference type="ARBA" id="ARBA00023098"/>
    </source>
</evidence>
<dbReference type="PROSITE" id="PS01069">
    <property type="entry name" value="DAGK_PROKAR"/>
    <property type="match status" value="1"/>
</dbReference>
<evidence type="ECO:0000256" key="8">
    <source>
        <dbReference type="ARBA" id="ARBA00022777"/>
    </source>
</evidence>
<keyword evidence="10 15" id="KW-1133">Transmembrane helix</keyword>
<evidence type="ECO:0000256" key="12">
    <source>
        <dbReference type="ARBA" id="ARBA00023136"/>
    </source>
</evidence>
<dbReference type="EMBL" id="JAIQUM010000008">
    <property type="protein sequence ID" value="MBZ5749786.1"/>
    <property type="molecule type" value="Genomic_DNA"/>
</dbReference>
<sequence length="124" mass="14188">MDLKDRRISEWKRFYESFKFAWSGIFQTFKAERNFQIHVFITVLVCIGGLALHFTKFEWIVILFLVGGMLAFELMNTALERVVDLVTKEFHPLAKSAKDAAAGAVFIYAILSVIIGIIIVSNHF</sequence>
<keyword evidence="14" id="KW-1208">Phospholipid metabolism</keyword>
<accession>A0ABS7UNP2</accession>
<dbReference type="Pfam" id="PF01219">
    <property type="entry name" value="DAGK_prokar"/>
    <property type="match status" value="1"/>
</dbReference>
<dbReference type="CDD" id="cd14265">
    <property type="entry name" value="UDPK_IM_like"/>
    <property type="match status" value="1"/>
</dbReference>
<proteinExistence type="inferred from homology"/>
<evidence type="ECO:0000256" key="6">
    <source>
        <dbReference type="ARBA" id="ARBA00022692"/>
    </source>
</evidence>
<organism evidence="16 17">
    <name type="scientific">Metabacillus rhizolycopersici</name>
    <dbReference type="NCBI Taxonomy" id="2875709"/>
    <lineage>
        <taxon>Bacteria</taxon>
        <taxon>Bacillati</taxon>
        <taxon>Bacillota</taxon>
        <taxon>Bacilli</taxon>
        <taxon>Bacillales</taxon>
        <taxon>Bacillaceae</taxon>
        <taxon>Metabacillus</taxon>
    </lineage>
</organism>
<keyword evidence="12 15" id="KW-0472">Membrane</keyword>
<evidence type="ECO:0000256" key="4">
    <source>
        <dbReference type="ARBA" id="ARBA00022516"/>
    </source>
</evidence>
<keyword evidence="7" id="KW-0547">Nucleotide-binding</keyword>
<dbReference type="InterPro" id="IPR033717">
    <property type="entry name" value="UDPK"/>
</dbReference>
<evidence type="ECO:0000256" key="13">
    <source>
        <dbReference type="ARBA" id="ARBA00023209"/>
    </source>
</evidence>